<keyword evidence="2" id="KW-1185">Reference proteome</keyword>
<evidence type="ECO:0000313" key="2">
    <source>
        <dbReference type="Proteomes" id="UP000198639"/>
    </source>
</evidence>
<dbReference type="AlphaFoldDB" id="A0A1I1F014"/>
<reference evidence="2" key="1">
    <citation type="submission" date="2016-10" db="EMBL/GenBank/DDBJ databases">
        <authorList>
            <person name="Varghese N."/>
            <person name="Submissions S."/>
        </authorList>
    </citation>
    <scope>NUCLEOTIDE SEQUENCE [LARGE SCALE GENOMIC DNA]</scope>
    <source>
        <strain evidence="2">CGMCC 1.12041</strain>
    </source>
</reference>
<evidence type="ECO:0000313" key="1">
    <source>
        <dbReference type="EMBL" id="SFB90520.1"/>
    </source>
</evidence>
<dbReference type="Proteomes" id="UP000198639">
    <property type="component" value="Unassembled WGS sequence"/>
</dbReference>
<accession>A0A1I1F014</accession>
<name>A0A1I1F014_9BURK</name>
<protein>
    <submittedName>
        <fullName evidence="1">Uncharacterized protein</fullName>
    </submittedName>
</protein>
<proteinExistence type="predicted"/>
<dbReference type="RefSeq" id="WP_177207640.1">
    <property type="nucleotide sequence ID" value="NZ_FOLD01000002.1"/>
</dbReference>
<organism evidence="1 2">
    <name type="scientific">Massilia yuzhufengensis</name>
    <dbReference type="NCBI Taxonomy" id="1164594"/>
    <lineage>
        <taxon>Bacteria</taxon>
        <taxon>Pseudomonadati</taxon>
        <taxon>Pseudomonadota</taxon>
        <taxon>Betaproteobacteria</taxon>
        <taxon>Burkholderiales</taxon>
        <taxon>Oxalobacteraceae</taxon>
        <taxon>Telluria group</taxon>
        <taxon>Massilia</taxon>
    </lineage>
</organism>
<dbReference type="EMBL" id="FOLD01000002">
    <property type="protein sequence ID" value="SFB90520.1"/>
    <property type="molecule type" value="Genomic_DNA"/>
</dbReference>
<gene>
    <name evidence="1" type="ORF">SAMN05216204_102242</name>
</gene>
<sequence>MHATTLGFKRDRDLDAIDGVAYGRYVLPAAGLQAALDQLRNFGVRSDIWTRARQ</sequence>